<reference evidence="4 5" key="1">
    <citation type="submission" date="2019-02" db="EMBL/GenBank/DDBJ databases">
        <title>Deep-cultivation of Planctomycetes and their phenomic and genomic characterization uncovers novel biology.</title>
        <authorList>
            <person name="Wiegand S."/>
            <person name="Jogler M."/>
            <person name="Boedeker C."/>
            <person name="Pinto D."/>
            <person name="Vollmers J."/>
            <person name="Rivas-Marin E."/>
            <person name="Kohn T."/>
            <person name="Peeters S.H."/>
            <person name="Heuer A."/>
            <person name="Rast P."/>
            <person name="Oberbeckmann S."/>
            <person name="Bunk B."/>
            <person name="Jeske O."/>
            <person name="Meyerdierks A."/>
            <person name="Storesund J.E."/>
            <person name="Kallscheuer N."/>
            <person name="Luecker S."/>
            <person name="Lage O.M."/>
            <person name="Pohl T."/>
            <person name="Merkel B.J."/>
            <person name="Hornburger P."/>
            <person name="Mueller R.-W."/>
            <person name="Bruemmer F."/>
            <person name="Labrenz M."/>
            <person name="Spormann A.M."/>
            <person name="Op Den Camp H."/>
            <person name="Overmann J."/>
            <person name="Amann R."/>
            <person name="Jetten M.S.M."/>
            <person name="Mascher T."/>
            <person name="Medema M.H."/>
            <person name="Devos D.P."/>
            <person name="Kaster A.-K."/>
            <person name="Ovreas L."/>
            <person name="Rohde M."/>
            <person name="Galperin M.Y."/>
            <person name="Jogler C."/>
        </authorList>
    </citation>
    <scope>NUCLEOTIDE SEQUENCE [LARGE SCALE GENOMIC DNA]</scope>
    <source>
        <strain evidence="4 5">CA54</strain>
    </source>
</reference>
<evidence type="ECO:0000256" key="3">
    <source>
        <dbReference type="SAM" id="MobiDB-lite"/>
    </source>
</evidence>
<feature type="region of interest" description="Disordered" evidence="3">
    <location>
        <begin position="1"/>
        <end position="23"/>
    </location>
</feature>
<dbReference type="EC" id="2.4.1.187" evidence="4"/>
<dbReference type="InterPro" id="IPR004629">
    <property type="entry name" value="WecG_TagA_CpsF"/>
</dbReference>
<dbReference type="NCBIfam" id="TIGR00696">
    <property type="entry name" value="wecG_tagA_cpsF"/>
    <property type="match status" value="1"/>
</dbReference>
<dbReference type="AlphaFoldDB" id="A0A5C6BJE3"/>
<dbReference type="Pfam" id="PF03808">
    <property type="entry name" value="Glyco_tran_WecG"/>
    <property type="match status" value="1"/>
</dbReference>
<keyword evidence="2 4" id="KW-0808">Transferase</keyword>
<dbReference type="PANTHER" id="PTHR34136:SF1">
    <property type="entry name" value="UDP-N-ACETYL-D-MANNOSAMINURONIC ACID TRANSFERASE"/>
    <property type="match status" value="1"/>
</dbReference>
<keyword evidence="1 4" id="KW-0328">Glycosyltransferase</keyword>
<dbReference type="RefSeq" id="WP_197532169.1">
    <property type="nucleotide sequence ID" value="NZ_SJPP01000001.1"/>
</dbReference>
<evidence type="ECO:0000256" key="2">
    <source>
        <dbReference type="ARBA" id="ARBA00022679"/>
    </source>
</evidence>
<sequence>MLPSPHPAQNCETDGEPPQHPVPPHVKMFGIAIHQVTMDDAIDWGLKRMQGPAGPCELVFTPNVDHIVQLNQNLQLRDAYGLAGLVVADGWPVVTASRWLKKTLPARVAGSDLVPALIAAGASQHNPRIFLLGGATGVAEQAAARIRQRWPKANIVGTDSPPFGFETQDDENQRIVAKVNESAPDLLVVGFGAPKQELWLARHRSQLNAKIAVAAGGTIDFLAGHQTRAPRWAQHARLEWLHRMLTNPRRLAGRYLKGAIVFPRLVIREYRTAADPQHH</sequence>
<evidence type="ECO:0000313" key="4">
    <source>
        <dbReference type="EMBL" id="TWU11832.1"/>
    </source>
</evidence>
<protein>
    <submittedName>
        <fullName evidence="4">Putative N-acetylmannosaminyltransferase</fullName>
        <ecNumber evidence="4">2.4.1.187</ecNumber>
    </submittedName>
</protein>
<comment type="caution">
    <text evidence="4">The sequence shown here is derived from an EMBL/GenBank/DDBJ whole genome shotgun (WGS) entry which is preliminary data.</text>
</comment>
<evidence type="ECO:0000256" key="1">
    <source>
        <dbReference type="ARBA" id="ARBA00022676"/>
    </source>
</evidence>
<proteinExistence type="predicted"/>
<dbReference type="Proteomes" id="UP000320735">
    <property type="component" value="Unassembled WGS sequence"/>
</dbReference>
<dbReference type="PANTHER" id="PTHR34136">
    <property type="match status" value="1"/>
</dbReference>
<keyword evidence="5" id="KW-1185">Reference proteome</keyword>
<accession>A0A5C6BJE3</accession>
<name>A0A5C6BJE3_9PLAN</name>
<dbReference type="GO" id="GO:0047244">
    <property type="term" value="F:N-acetylglucosaminyldiphosphoundecaprenol N-acetyl-beta-D-mannosaminyltransferase activity"/>
    <property type="evidence" value="ECO:0007669"/>
    <property type="project" value="UniProtKB-EC"/>
</dbReference>
<dbReference type="EMBL" id="SJPP01000001">
    <property type="protein sequence ID" value="TWU11832.1"/>
    <property type="molecule type" value="Genomic_DNA"/>
</dbReference>
<evidence type="ECO:0000313" key="5">
    <source>
        <dbReference type="Proteomes" id="UP000320735"/>
    </source>
</evidence>
<organism evidence="4 5">
    <name type="scientific">Symmachiella macrocystis</name>
    <dbReference type="NCBI Taxonomy" id="2527985"/>
    <lineage>
        <taxon>Bacteria</taxon>
        <taxon>Pseudomonadati</taxon>
        <taxon>Planctomycetota</taxon>
        <taxon>Planctomycetia</taxon>
        <taxon>Planctomycetales</taxon>
        <taxon>Planctomycetaceae</taxon>
        <taxon>Symmachiella</taxon>
    </lineage>
</organism>
<gene>
    <name evidence="4" type="primary">tagA</name>
    <name evidence="4" type="ORF">CA54_06430</name>
</gene>
<dbReference type="CDD" id="cd06533">
    <property type="entry name" value="Glyco_transf_WecG_TagA"/>
    <property type="match status" value="1"/>
</dbReference>